<name>A0A6I1G9B9_9BIFI</name>
<evidence type="ECO:0000259" key="6">
    <source>
        <dbReference type="Pfam" id="PF00881"/>
    </source>
</evidence>
<proteinExistence type="inferred from homology"/>
<keyword evidence="3" id="KW-0285">Flavoprotein</keyword>
<organism evidence="7 8">
    <name type="scientific">Bifidobacterium cebidarum</name>
    <dbReference type="NCBI Taxonomy" id="2650773"/>
    <lineage>
        <taxon>Bacteria</taxon>
        <taxon>Bacillati</taxon>
        <taxon>Actinomycetota</taxon>
        <taxon>Actinomycetes</taxon>
        <taxon>Bifidobacteriales</taxon>
        <taxon>Bifidobacteriaceae</taxon>
        <taxon>Bifidobacterium</taxon>
    </lineage>
</organism>
<evidence type="ECO:0000256" key="3">
    <source>
        <dbReference type="ARBA" id="ARBA00022630"/>
    </source>
</evidence>
<dbReference type="InterPro" id="IPR000415">
    <property type="entry name" value="Nitroreductase-like"/>
</dbReference>
<dbReference type="PANTHER" id="PTHR43673:SF2">
    <property type="entry name" value="NITROREDUCTASE"/>
    <property type="match status" value="1"/>
</dbReference>
<keyword evidence="4" id="KW-0288">FMN</keyword>
<gene>
    <name evidence="7" type="ORF">F7D08_1157</name>
</gene>
<dbReference type="Proteomes" id="UP000468413">
    <property type="component" value="Unassembled WGS sequence"/>
</dbReference>
<dbReference type="PANTHER" id="PTHR43673">
    <property type="entry name" value="NAD(P)H NITROREDUCTASE YDGI-RELATED"/>
    <property type="match status" value="1"/>
</dbReference>
<evidence type="ECO:0000256" key="4">
    <source>
        <dbReference type="ARBA" id="ARBA00022643"/>
    </source>
</evidence>
<dbReference type="GO" id="GO:0016491">
    <property type="term" value="F:oxidoreductase activity"/>
    <property type="evidence" value="ECO:0007669"/>
    <property type="project" value="UniProtKB-KW"/>
</dbReference>
<evidence type="ECO:0000313" key="7">
    <source>
        <dbReference type="EMBL" id="KAB7788120.1"/>
    </source>
</evidence>
<accession>A0A6I1G9B9</accession>
<feature type="domain" description="Nitroreductase" evidence="6">
    <location>
        <begin position="173"/>
        <end position="224"/>
    </location>
</feature>
<evidence type="ECO:0000313" key="8">
    <source>
        <dbReference type="Proteomes" id="UP000468413"/>
    </source>
</evidence>
<comment type="caution">
    <text evidence="7">The sequence shown here is derived from an EMBL/GenBank/DDBJ whole genome shotgun (WGS) entry which is preliminary data.</text>
</comment>
<dbReference type="Pfam" id="PF00881">
    <property type="entry name" value="Nitroreductase"/>
    <property type="match status" value="1"/>
</dbReference>
<protein>
    <submittedName>
        <fullName evidence="7">Nitroreductase</fullName>
    </submittedName>
</protein>
<dbReference type="RefSeq" id="WP_152209762.1">
    <property type="nucleotide sequence ID" value="NZ_WBVS01000005.1"/>
</dbReference>
<evidence type="ECO:0000256" key="1">
    <source>
        <dbReference type="ARBA" id="ARBA00001917"/>
    </source>
</evidence>
<reference evidence="7 8" key="1">
    <citation type="submission" date="2019-09" db="EMBL/GenBank/DDBJ databases">
        <title>Characterization of the phylogenetic diversity of two novel species belonging to the genus Bifidobacterium: Bifidobacterium cebidarum sp. nov. and Bifidobacterium leontopitheci sp. nov.</title>
        <authorList>
            <person name="Lugli G.A."/>
            <person name="Duranti S."/>
            <person name="Milani C."/>
            <person name="Turroni F."/>
            <person name="Ventura M."/>
        </authorList>
    </citation>
    <scope>NUCLEOTIDE SEQUENCE [LARGE SCALE GENOMIC DNA]</scope>
    <source>
        <strain evidence="7 8">LMG 31469</strain>
    </source>
</reference>
<dbReference type="Gene3D" id="3.40.109.10">
    <property type="entry name" value="NADH Oxidase"/>
    <property type="match status" value="1"/>
</dbReference>
<dbReference type="EMBL" id="WBVS01000005">
    <property type="protein sequence ID" value="KAB7788120.1"/>
    <property type="molecule type" value="Genomic_DNA"/>
</dbReference>
<dbReference type="AlphaFoldDB" id="A0A6I1G9B9"/>
<dbReference type="InterPro" id="IPR029479">
    <property type="entry name" value="Nitroreductase"/>
</dbReference>
<sequence length="337" mass="38837">MKQIIKKFIPVIVFEWRANIRDWRGLMSDTATQRSRFAKYHSRPNSTGRGQIETQIMFHTHQIEKGLSHENFRPGFGKGVLKAMATLLTRLQQTGDDAANTFVYQQAISALHEYVKRHHDIDYDLTYMRNMFPDDLWNAICNTDVKLAGVLTLGRTDKVNNRHVDFKTLAECRYAIREYTDQPVTKEELDEAVDISMKTPSVCNRQATRIYEILNPQTIQTLLDIQGGYRGYPTPPALVLVTSDIRAFMNHMERNEPFVDGGLFSMSLLYALEYVGLAACPLNAMFSRKQDEQTRKILNIPDYELPVMYIAIGHYPEHARVCQSQRYPAQYITTTID</sequence>
<keyword evidence="5" id="KW-0560">Oxidoreductase</keyword>
<evidence type="ECO:0000256" key="5">
    <source>
        <dbReference type="ARBA" id="ARBA00023002"/>
    </source>
</evidence>
<comment type="similarity">
    <text evidence="2">Belongs to the nitroreductase family.</text>
</comment>
<dbReference type="SUPFAM" id="SSF55469">
    <property type="entry name" value="FMN-dependent nitroreductase-like"/>
    <property type="match status" value="1"/>
</dbReference>
<keyword evidence="8" id="KW-1185">Reference proteome</keyword>
<evidence type="ECO:0000256" key="2">
    <source>
        <dbReference type="ARBA" id="ARBA00007118"/>
    </source>
</evidence>
<comment type="cofactor">
    <cofactor evidence="1">
        <name>FMN</name>
        <dbReference type="ChEBI" id="CHEBI:58210"/>
    </cofactor>
</comment>